<sequence>MISSFVIISVAFVLFGQGLYLPQDKLQKKPDAAEEIQHAICKIASKDLEATANATIFRELKGVCTSNELEARLNHIENIFVQQIESIKNILVSNGFEIPQVETATNEKQESPETLHYISTPPVISYRSSSSEFGNNGYFNDELHQPTVEQENHKLTGETTSSREEEIIKYNNTVIETGAGKTYIYYWKIRNVDELLRKKNMYVSSQEFSVLGHNLHLQLYPNHLDSESFAVRLAVSTKGFVKKHRIYLLSNSERADVDSGLLLGFKGADMFVIDEETARLYGYIKGNCMTVKIEIMLNS</sequence>
<dbReference type="EMBL" id="OU900097">
    <property type="protein sequence ID" value="CAG9860933.1"/>
    <property type="molecule type" value="Genomic_DNA"/>
</dbReference>
<proteinExistence type="predicted"/>
<dbReference type="Gene3D" id="2.60.210.10">
    <property type="entry name" value="Apoptosis, Tumor Necrosis Factor Receptor Associated Protein 2, Chain A"/>
    <property type="match status" value="1"/>
</dbReference>
<dbReference type="SUPFAM" id="SSF49599">
    <property type="entry name" value="TRAF domain-like"/>
    <property type="match status" value="1"/>
</dbReference>
<dbReference type="AlphaFoldDB" id="A0A9N9TSH3"/>
<evidence type="ECO:0000313" key="3">
    <source>
        <dbReference type="Proteomes" id="UP001153712"/>
    </source>
</evidence>
<gene>
    <name evidence="2" type="ORF">PHYEVI_LOCUS7281</name>
</gene>
<keyword evidence="1" id="KW-0732">Signal</keyword>
<organism evidence="2 3">
    <name type="scientific">Phyllotreta striolata</name>
    <name type="common">Striped flea beetle</name>
    <name type="synonym">Crioceris striolata</name>
    <dbReference type="NCBI Taxonomy" id="444603"/>
    <lineage>
        <taxon>Eukaryota</taxon>
        <taxon>Metazoa</taxon>
        <taxon>Ecdysozoa</taxon>
        <taxon>Arthropoda</taxon>
        <taxon>Hexapoda</taxon>
        <taxon>Insecta</taxon>
        <taxon>Pterygota</taxon>
        <taxon>Neoptera</taxon>
        <taxon>Endopterygota</taxon>
        <taxon>Coleoptera</taxon>
        <taxon>Polyphaga</taxon>
        <taxon>Cucujiformia</taxon>
        <taxon>Chrysomeloidea</taxon>
        <taxon>Chrysomelidae</taxon>
        <taxon>Galerucinae</taxon>
        <taxon>Alticini</taxon>
        <taxon>Phyllotreta</taxon>
    </lineage>
</organism>
<protein>
    <submittedName>
        <fullName evidence="2">Uncharacterized protein</fullName>
    </submittedName>
</protein>
<dbReference type="OrthoDB" id="6475149at2759"/>
<evidence type="ECO:0000256" key="1">
    <source>
        <dbReference type="SAM" id="SignalP"/>
    </source>
</evidence>
<dbReference type="Proteomes" id="UP001153712">
    <property type="component" value="Chromosome 4"/>
</dbReference>
<keyword evidence="3" id="KW-1185">Reference proteome</keyword>
<name>A0A9N9TSH3_PHYSR</name>
<feature type="chain" id="PRO_5040147122" evidence="1">
    <location>
        <begin position="19"/>
        <end position="299"/>
    </location>
</feature>
<reference evidence="2" key="1">
    <citation type="submission" date="2022-01" db="EMBL/GenBank/DDBJ databases">
        <authorList>
            <person name="King R."/>
        </authorList>
    </citation>
    <scope>NUCLEOTIDE SEQUENCE</scope>
</reference>
<accession>A0A9N9TSH3</accession>
<feature type="signal peptide" evidence="1">
    <location>
        <begin position="1"/>
        <end position="18"/>
    </location>
</feature>
<dbReference type="InterPro" id="IPR008974">
    <property type="entry name" value="TRAF-like"/>
</dbReference>
<evidence type="ECO:0000313" key="2">
    <source>
        <dbReference type="EMBL" id="CAG9860933.1"/>
    </source>
</evidence>